<name>A0A1D9CFA1_VACCO</name>
<evidence type="ECO:0000313" key="2">
    <source>
        <dbReference type="EMBL" id="AOY34392.1"/>
    </source>
</evidence>
<dbReference type="AlphaFoldDB" id="A0A1D9CFA1"/>
<accession>A0A1D9CFA1</accession>
<feature type="transmembrane region" description="Helical" evidence="1">
    <location>
        <begin position="54"/>
        <end position="76"/>
    </location>
</feature>
<keyword evidence="1" id="KW-0472">Membrane</keyword>
<proteinExistence type="evidence at transcript level"/>
<keyword evidence="1" id="KW-0812">Transmembrane</keyword>
<keyword evidence="1" id="KW-1133">Transmembrane helix</keyword>
<feature type="non-terminal residue" evidence="2">
    <location>
        <position position="453"/>
    </location>
</feature>
<dbReference type="InterPro" id="IPR037546">
    <property type="entry name" value="SAC51-like"/>
</dbReference>
<evidence type="ECO:0000256" key="1">
    <source>
        <dbReference type="SAM" id="Phobius"/>
    </source>
</evidence>
<dbReference type="PANTHER" id="PTHR36066">
    <property type="entry name" value="TRANSCRIPTION FACTOR BHLH145"/>
    <property type="match status" value="1"/>
</dbReference>
<dbReference type="EMBL" id="KU933635">
    <property type="protein sequence ID" value="AOY34392.1"/>
    <property type="molecule type" value="mRNA"/>
</dbReference>
<reference evidence="2" key="1">
    <citation type="submission" date="2016-03" db="EMBL/GenBank/DDBJ databases">
        <title>Analysis of Transcriptome and BHLH Transcription Factors in Blueberry.</title>
        <authorList>
            <person name="Song Y."/>
        </authorList>
    </citation>
    <scope>NUCLEOTIDE SEQUENCE</scope>
</reference>
<protein>
    <submittedName>
        <fullName evidence="2">Transcription factor BHLH021</fullName>
    </submittedName>
</protein>
<sequence length="453" mass="50022">MVCQAAGQTRFRALKHEKGIAGSATIIVRVIACFQPLQDCQAEYFRHLLKPVTYIFVFVALLCSTCAGVFSFSCYFCKKAASNQQSVTPPTLPYCRWLFNCMEEDFGSWFLHQQSNWMSPNLDSLAAPFNLGQQNSVPACMSHCANVGSTVFPHSKAIQPIEPHGWFNFSPRFQQAFTPLPNTTFHEKIPAGPDGNCVEVIQTDAKASGRDQKRFLVFDQSADQTTLLFSSGIDTPVQCLTSLGPKLNNTYPSNVSEQGTGKDAICCAGPILTDECNENQRDDSESEMHEDTEELNALLYSDDDDEYVEDDEEASTGHSPSTMTAYDKQECLPEEIEEVASCGGPTKKMKLSDGGYDFPPFVDTASFVKPKRCFDYEDDAESSYTGGKNIGLGEQFVPLIGNKRLREDKIRETVRIMQNIVPGGKGKDVTSILDEAIGYLISLKHKAMALGVD</sequence>
<dbReference type="PANTHER" id="PTHR36066:SF2">
    <property type="entry name" value="TRANSCRIPTION FACTOR BHLH145"/>
    <property type="match status" value="1"/>
</dbReference>
<organism evidence="2">
    <name type="scientific">Vaccinium corymbosum</name>
    <name type="common">Highbush blueberry</name>
    <dbReference type="NCBI Taxonomy" id="69266"/>
    <lineage>
        <taxon>Eukaryota</taxon>
        <taxon>Viridiplantae</taxon>
        <taxon>Streptophyta</taxon>
        <taxon>Embryophyta</taxon>
        <taxon>Tracheophyta</taxon>
        <taxon>Spermatophyta</taxon>
        <taxon>Magnoliopsida</taxon>
        <taxon>eudicotyledons</taxon>
        <taxon>Gunneridae</taxon>
        <taxon>Pentapetalae</taxon>
        <taxon>asterids</taxon>
        <taxon>Ericales</taxon>
        <taxon>Ericaceae</taxon>
        <taxon>Vaccinioideae</taxon>
        <taxon>Vaccinieae</taxon>
        <taxon>Vaccinium</taxon>
    </lineage>
</organism>